<keyword evidence="1" id="KW-0812">Transmembrane</keyword>
<organism evidence="2 3">
    <name type="scientific">Alistipes communis</name>
    <dbReference type="NCBI Taxonomy" id="2585118"/>
    <lineage>
        <taxon>Bacteria</taxon>
        <taxon>Pseudomonadati</taxon>
        <taxon>Bacteroidota</taxon>
        <taxon>Bacteroidia</taxon>
        <taxon>Bacteroidales</taxon>
        <taxon>Rikenellaceae</taxon>
        <taxon>Alistipes</taxon>
    </lineage>
</organism>
<dbReference type="Proteomes" id="UP000318946">
    <property type="component" value="Chromosome"/>
</dbReference>
<evidence type="ECO:0008006" key="4">
    <source>
        <dbReference type="Google" id="ProtNLM"/>
    </source>
</evidence>
<dbReference type="AlphaFoldDB" id="A0A4Y1WWN6"/>
<dbReference type="GeneID" id="78342891"/>
<evidence type="ECO:0000313" key="2">
    <source>
        <dbReference type="EMBL" id="BBL04864.1"/>
    </source>
</evidence>
<dbReference type="KEGG" id="acou:A5CBH24_21770"/>
<protein>
    <recommendedName>
        <fullName evidence="4">Prepilin-type N-terminal cleavage/methylation domain-containing protein</fullName>
    </recommendedName>
</protein>
<dbReference type="EMBL" id="AP019735">
    <property type="protein sequence ID" value="BBL04864.1"/>
    <property type="molecule type" value="Genomic_DNA"/>
</dbReference>
<keyword evidence="1" id="KW-0472">Membrane</keyword>
<accession>A0A4Y1WWN6</accession>
<evidence type="ECO:0000313" key="3">
    <source>
        <dbReference type="Proteomes" id="UP000318946"/>
    </source>
</evidence>
<dbReference type="RefSeq" id="WP_141413188.1">
    <property type="nucleotide sequence ID" value="NZ_AP019735.1"/>
</dbReference>
<gene>
    <name evidence="2" type="ORF">A5CBH24_21770</name>
</gene>
<name>A0A4Y1WWN6_9BACT</name>
<feature type="transmembrane region" description="Helical" evidence="1">
    <location>
        <begin position="12"/>
        <end position="35"/>
    </location>
</feature>
<keyword evidence="1" id="KW-1133">Transmembrane helix</keyword>
<evidence type="ECO:0000256" key="1">
    <source>
        <dbReference type="SAM" id="Phobius"/>
    </source>
</evidence>
<keyword evidence="3" id="KW-1185">Reference proteome</keyword>
<dbReference type="OrthoDB" id="1005182at2"/>
<proteinExistence type="predicted"/>
<sequence length="123" mass="13614">MRRVKRASGGRLRAASLVEAVVAAVVLLIAFTAAMELLPRLTLRGDDALAVAEAEYRAMCAFDKYGSGVWPAGTYAERYGGGEATVRVEPYRQYRDVQLITIEVRIDGSRKRIVHRQLVECAE</sequence>
<reference evidence="3" key="1">
    <citation type="submission" date="2019-06" db="EMBL/GenBank/DDBJ databases">
        <title>Alistipes onderdonkii subsp. vulgaris subsp. nov., Alistipes dispar sp. nov. and Alistipes communis sp. nov., isolated from human faeces, and creation of Alistipes onderdonkii subsp. onderdonkii subsp. nov.</title>
        <authorList>
            <person name="Sakamoto M."/>
            <person name="Ikeyama N."/>
            <person name="Ogata Y."/>
            <person name="Suda W."/>
            <person name="Iino T."/>
            <person name="Hattori M."/>
            <person name="Ohkuma M."/>
        </authorList>
    </citation>
    <scope>NUCLEOTIDE SEQUENCE [LARGE SCALE GENOMIC DNA]</scope>
    <source>
        <strain evidence="3">5CBH24</strain>
    </source>
</reference>